<dbReference type="Pfam" id="PF14223">
    <property type="entry name" value="Retrotran_gag_2"/>
    <property type="match status" value="1"/>
</dbReference>
<dbReference type="PANTHER" id="PTHR47481">
    <property type="match status" value="1"/>
</dbReference>
<dbReference type="AlphaFoldDB" id="A0A0B2SP72"/>
<keyword evidence="1" id="KW-0732">Signal</keyword>
<dbReference type="Proteomes" id="UP000053555">
    <property type="component" value="Unassembled WGS sequence"/>
</dbReference>
<feature type="non-terminal residue" evidence="2">
    <location>
        <position position="126"/>
    </location>
</feature>
<proteinExistence type="predicted"/>
<evidence type="ECO:0000313" key="2">
    <source>
        <dbReference type="EMBL" id="KHN46628.1"/>
    </source>
</evidence>
<name>A0A0B2SP72_GLYSO</name>
<accession>A0A0B2SP72</accession>
<reference evidence="2" key="1">
    <citation type="submission" date="2014-07" db="EMBL/GenBank/DDBJ databases">
        <title>Identification of a novel salt tolerance gene in wild soybean by whole-genome sequencing.</title>
        <authorList>
            <person name="Lam H.-M."/>
            <person name="Qi X."/>
            <person name="Li M.-W."/>
            <person name="Liu X."/>
            <person name="Xie M."/>
            <person name="Ni M."/>
            <person name="Xu X."/>
        </authorList>
    </citation>
    <scope>NUCLEOTIDE SEQUENCE [LARGE SCALE GENOMIC DNA]</scope>
    <source>
        <tissue evidence="2">Root</tissue>
    </source>
</reference>
<feature type="chain" id="PRO_5002078028" description="Retrovirus-related Pol polyprotein from transposon TNT 1-94" evidence="1">
    <location>
        <begin position="17"/>
        <end position="126"/>
    </location>
</feature>
<evidence type="ECO:0008006" key="3">
    <source>
        <dbReference type="Google" id="ProtNLM"/>
    </source>
</evidence>
<organism evidence="2">
    <name type="scientific">Glycine soja</name>
    <name type="common">Wild soybean</name>
    <dbReference type="NCBI Taxonomy" id="3848"/>
    <lineage>
        <taxon>Eukaryota</taxon>
        <taxon>Viridiplantae</taxon>
        <taxon>Streptophyta</taxon>
        <taxon>Embryophyta</taxon>
        <taxon>Tracheophyta</taxon>
        <taxon>Spermatophyta</taxon>
        <taxon>Magnoliopsida</taxon>
        <taxon>eudicotyledons</taxon>
        <taxon>Gunneridae</taxon>
        <taxon>Pentapetalae</taxon>
        <taxon>rosids</taxon>
        <taxon>fabids</taxon>
        <taxon>Fabales</taxon>
        <taxon>Fabaceae</taxon>
        <taxon>Papilionoideae</taxon>
        <taxon>50 kb inversion clade</taxon>
        <taxon>NPAAA clade</taxon>
        <taxon>indigoferoid/millettioid clade</taxon>
        <taxon>Phaseoleae</taxon>
        <taxon>Glycine</taxon>
        <taxon>Glycine subgen. Soja</taxon>
    </lineage>
</organism>
<sequence length="126" mass="14691">LLLSWLLFTIYVEVLPWFLGCQTSWHLWDKIHSHFRSLIHAKMRQLQIELHSMQLENRSVSEYLLQIQTIVDSLSSIGVTISSYEHLDVILEGLPREYECTMSLICSKFEPLSIDEVETLLLGDEV</sequence>
<evidence type="ECO:0000256" key="1">
    <source>
        <dbReference type="SAM" id="SignalP"/>
    </source>
</evidence>
<dbReference type="PANTHER" id="PTHR47481:SF22">
    <property type="entry name" value="RETROTRANSPOSON GAG DOMAIN-CONTAINING PROTEIN"/>
    <property type="match status" value="1"/>
</dbReference>
<feature type="non-terminal residue" evidence="2">
    <location>
        <position position="1"/>
    </location>
</feature>
<feature type="signal peptide" evidence="1">
    <location>
        <begin position="1"/>
        <end position="16"/>
    </location>
</feature>
<protein>
    <recommendedName>
        <fullName evidence="3">Retrovirus-related Pol polyprotein from transposon TNT 1-94</fullName>
    </recommendedName>
</protein>
<gene>
    <name evidence="2" type="ORF">glysoja_043341</name>
</gene>
<dbReference type="EMBL" id="KN641021">
    <property type="protein sequence ID" value="KHN46628.1"/>
    <property type="molecule type" value="Genomic_DNA"/>
</dbReference>